<protein>
    <submittedName>
        <fullName evidence="1">Uncharacterized protein</fullName>
    </submittedName>
</protein>
<reference evidence="1 2" key="1">
    <citation type="submission" date="2014-02" db="EMBL/GenBank/DDBJ databases">
        <title>The small core and large imbalanced accessory genome model reveals a collaborative survival strategy of Sorangium cellulosum strains in nature.</title>
        <authorList>
            <person name="Han K."/>
            <person name="Peng R."/>
            <person name="Blom J."/>
            <person name="Li Y.-Z."/>
        </authorList>
    </citation>
    <scope>NUCLEOTIDE SEQUENCE [LARGE SCALE GENOMIC DNA]</scope>
    <source>
        <strain evidence="1 2">So0157-25</strain>
    </source>
</reference>
<dbReference type="Proteomes" id="UP000075420">
    <property type="component" value="Unassembled WGS sequence"/>
</dbReference>
<evidence type="ECO:0000313" key="2">
    <source>
        <dbReference type="Proteomes" id="UP000075420"/>
    </source>
</evidence>
<gene>
    <name evidence="1" type="ORF">BE08_01600</name>
</gene>
<organism evidence="1 2">
    <name type="scientific">Sorangium cellulosum</name>
    <name type="common">Polyangium cellulosum</name>
    <dbReference type="NCBI Taxonomy" id="56"/>
    <lineage>
        <taxon>Bacteria</taxon>
        <taxon>Pseudomonadati</taxon>
        <taxon>Myxococcota</taxon>
        <taxon>Polyangia</taxon>
        <taxon>Polyangiales</taxon>
        <taxon>Polyangiaceae</taxon>
        <taxon>Sorangium</taxon>
    </lineage>
</organism>
<dbReference type="EMBL" id="JELY01000432">
    <property type="protein sequence ID" value="KYF59415.1"/>
    <property type="molecule type" value="Genomic_DNA"/>
</dbReference>
<comment type="caution">
    <text evidence="1">The sequence shown here is derived from an EMBL/GenBank/DDBJ whole genome shotgun (WGS) entry which is preliminary data.</text>
</comment>
<evidence type="ECO:0000313" key="1">
    <source>
        <dbReference type="EMBL" id="KYF59415.1"/>
    </source>
</evidence>
<dbReference type="AlphaFoldDB" id="A0A150PUL6"/>
<accession>A0A150PUL6</accession>
<sequence>MPCAVSHATTASARRCESLRFAWSGPWLSVWPSTATRAISGCSSRTAATSDRSSKLSGSISALPVGNWTCCRMTICEPSMRTAKGQPCVARSSLGLPRS</sequence>
<proteinExistence type="predicted"/>
<name>A0A150PUL6_SORCE</name>